<evidence type="ECO:0008006" key="3">
    <source>
        <dbReference type="Google" id="ProtNLM"/>
    </source>
</evidence>
<dbReference type="AlphaFoldDB" id="A0A6I4U3P2"/>
<dbReference type="Proteomes" id="UP000429229">
    <property type="component" value="Unassembled WGS sequence"/>
</dbReference>
<accession>A0A6I4U3P2</accession>
<protein>
    <recommendedName>
        <fullName evidence="3">Lipoprotein</fullName>
    </recommendedName>
</protein>
<gene>
    <name evidence="1" type="ORF">GRI68_02565</name>
</gene>
<organism evidence="1 2">
    <name type="scientific">Alteriqipengyuania halimionae</name>
    <dbReference type="NCBI Taxonomy" id="1926630"/>
    <lineage>
        <taxon>Bacteria</taxon>
        <taxon>Pseudomonadati</taxon>
        <taxon>Pseudomonadota</taxon>
        <taxon>Alphaproteobacteria</taxon>
        <taxon>Sphingomonadales</taxon>
        <taxon>Erythrobacteraceae</taxon>
        <taxon>Alteriqipengyuania</taxon>
    </lineage>
</organism>
<keyword evidence="2" id="KW-1185">Reference proteome</keyword>
<reference evidence="1 2" key="1">
    <citation type="submission" date="2019-12" db="EMBL/GenBank/DDBJ databases">
        <title>Genomic-based taxomic classification of the family Erythrobacteraceae.</title>
        <authorList>
            <person name="Xu L."/>
        </authorList>
    </citation>
    <scope>NUCLEOTIDE SEQUENCE [LARGE SCALE GENOMIC DNA]</scope>
    <source>
        <strain evidence="1 2">LMG 29519</strain>
    </source>
</reference>
<dbReference type="PROSITE" id="PS51257">
    <property type="entry name" value="PROKAR_LIPOPROTEIN"/>
    <property type="match status" value="1"/>
</dbReference>
<evidence type="ECO:0000313" key="2">
    <source>
        <dbReference type="Proteomes" id="UP000429229"/>
    </source>
</evidence>
<evidence type="ECO:0000313" key="1">
    <source>
        <dbReference type="EMBL" id="MXP09061.1"/>
    </source>
</evidence>
<sequence length="104" mass="11654">MHMKFLPAAIAGSVILSGCGALGGLLDPLGNDGYNRDASPFERDAAAVCSREASQYGRVNVTDVRQRDRDYVDVRGRIETRDTRSDEFDCTYRSDRKIVSFRIY</sequence>
<dbReference type="RefSeq" id="WP_160615606.1">
    <property type="nucleotide sequence ID" value="NZ_WTYR01000001.1"/>
</dbReference>
<name>A0A6I4U3P2_9SPHN</name>
<comment type="caution">
    <text evidence="1">The sequence shown here is derived from an EMBL/GenBank/DDBJ whole genome shotgun (WGS) entry which is preliminary data.</text>
</comment>
<proteinExistence type="predicted"/>
<dbReference type="EMBL" id="WTYR01000001">
    <property type="protein sequence ID" value="MXP09061.1"/>
    <property type="molecule type" value="Genomic_DNA"/>
</dbReference>